<evidence type="ECO:0000313" key="2">
    <source>
        <dbReference type="Proteomes" id="UP000789901"/>
    </source>
</evidence>
<comment type="caution">
    <text evidence="1">The sequence shown here is derived from an EMBL/GenBank/DDBJ whole genome shotgun (WGS) entry which is preliminary data.</text>
</comment>
<organism evidence="1 2">
    <name type="scientific">Gigaspora margarita</name>
    <dbReference type="NCBI Taxonomy" id="4874"/>
    <lineage>
        <taxon>Eukaryota</taxon>
        <taxon>Fungi</taxon>
        <taxon>Fungi incertae sedis</taxon>
        <taxon>Mucoromycota</taxon>
        <taxon>Glomeromycotina</taxon>
        <taxon>Glomeromycetes</taxon>
        <taxon>Diversisporales</taxon>
        <taxon>Gigasporaceae</taxon>
        <taxon>Gigaspora</taxon>
    </lineage>
</organism>
<gene>
    <name evidence="1" type="ORF">GMARGA_LOCUS9812</name>
</gene>
<accession>A0ABN7UTZ7</accession>
<reference evidence="1 2" key="1">
    <citation type="submission" date="2021-06" db="EMBL/GenBank/DDBJ databases">
        <authorList>
            <person name="Kallberg Y."/>
            <person name="Tangrot J."/>
            <person name="Rosling A."/>
        </authorList>
    </citation>
    <scope>NUCLEOTIDE SEQUENCE [LARGE SCALE GENOMIC DNA]</scope>
    <source>
        <strain evidence="1 2">120-4 pot B 10/14</strain>
    </source>
</reference>
<name>A0ABN7UTZ7_GIGMA</name>
<sequence>MWVIATGQQPYDGLNFDIDLSLQGLRPEFDNHLPKCYVELAVRCLNKNQESRPTAEDIRNTVQKWRTDKEIMKQFETADKYIPHLVEQIYPKDMFTSKLINVRKISKKLSEMAIIPSKPMEYVTIQNDF</sequence>
<dbReference type="SUPFAM" id="SSF56112">
    <property type="entry name" value="Protein kinase-like (PK-like)"/>
    <property type="match status" value="1"/>
</dbReference>
<dbReference type="Gene3D" id="1.10.510.10">
    <property type="entry name" value="Transferase(Phosphotransferase) domain 1"/>
    <property type="match status" value="1"/>
</dbReference>
<proteinExistence type="predicted"/>
<evidence type="ECO:0000313" key="1">
    <source>
        <dbReference type="EMBL" id="CAG8659676.1"/>
    </source>
</evidence>
<dbReference type="EMBL" id="CAJVQB010005358">
    <property type="protein sequence ID" value="CAG8659676.1"/>
    <property type="molecule type" value="Genomic_DNA"/>
</dbReference>
<dbReference type="Proteomes" id="UP000789901">
    <property type="component" value="Unassembled WGS sequence"/>
</dbReference>
<dbReference type="InterPro" id="IPR011009">
    <property type="entry name" value="Kinase-like_dom_sf"/>
</dbReference>
<keyword evidence="2" id="KW-1185">Reference proteome</keyword>
<protein>
    <submittedName>
        <fullName evidence="1">33255_t:CDS:1</fullName>
    </submittedName>
</protein>